<comment type="caution">
    <text evidence="3">The sequence shown here is derived from an EMBL/GenBank/DDBJ whole genome shotgun (WGS) entry which is preliminary data.</text>
</comment>
<dbReference type="EC" id="1.6.5.-" evidence="3"/>
<dbReference type="PANTHER" id="PTHR10884:SF14">
    <property type="entry name" value="NADH DEHYDROGENASE [UBIQUINONE] IRON-SULFUR PROTEIN 3, MITOCHONDRIAL"/>
    <property type="match status" value="1"/>
</dbReference>
<accession>A0A645FE23</accession>
<evidence type="ECO:0000259" key="2">
    <source>
        <dbReference type="Pfam" id="PF00329"/>
    </source>
</evidence>
<dbReference type="SUPFAM" id="SSF143243">
    <property type="entry name" value="Nqo5-like"/>
    <property type="match status" value="1"/>
</dbReference>
<reference evidence="3" key="1">
    <citation type="submission" date="2019-08" db="EMBL/GenBank/DDBJ databases">
        <authorList>
            <person name="Kucharzyk K."/>
            <person name="Murdoch R.W."/>
            <person name="Higgins S."/>
            <person name="Loffler F."/>
        </authorList>
    </citation>
    <scope>NUCLEOTIDE SEQUENCE</scope>
</reference>
<dbReference type="PANTHER" id="PTHR10884">
    <property type="entry name" value="NADH DEHYDROGENASE UBIQUINONE IRON-SULFUR PROTEIN 3"/>
    <property type="match status" value="1"/>
</dbReference>
<dbReference type="GO" id="GO:0016491">
    <property type="term" value="F:oxidoreductase activity"/>
    <property type="evidence" value="ECO:0007669"/>
    <property type="project" value="UniProtKB-KW"/>
</dbReference>
<dbReference type="GO" id="GO:0008137">
    <property type="term" value="F:NADH dehydrogenase (ubiquinone) activity"/>
    <property type="evidence" value="ECO:0007669"/>
    <property type="project" value="InterPro"/>
</dbReference>
<organism evidence="3">
    <name type="scientific">bioreactor metagenome</name>
    <dbReference type="NCBI Taxonomy" id="1076179"/>
    <lineage>
        <taxon>unclassified sequences</taxon>
        <taxon>metagenomes</taxon>
        <taxon>ecological metagenomes</taxon>
    </lineage>
</organism>
<dbReference type="Pfam" id="PF00329">
    <property type="entry name" value="Complex1_30kDa"/>
    <property type="match status" value="1"/>
</dbReference>
<dbReference type="InterPro" id="IPR037232">
    <property type="entry name" value="NADH_quin_OxRdtase_su_C/D-like"/>
</dbReference>
<proteinExistence type="inferred from homology"/>
<dbReference type="InterPro" id="IPR001268">
    <property type="entry name" value="NADH_UbQ_OxRdtase_30kDa_su"/>
</dbReference>
<dbReference type="EMBL" id="VSSQ01059034">
    <property type="protein sequence ID" value="MPN12648.1"/>
    <property type="molecule type" value="Genomic_DNA"/>
</dbReference>
<protein>
    <submittedName>
        <fullName evidence="3">NAD(P)H-quinone oxidoreductase subunit J</fullName>
        <ecNumber evidence="3">1.6.5.-</ecNumber>
    </submittedName>
</protein>
<feature type="domain" description="NADH:ubiquinone oxidoreductase 30kDa subunit" evidence="2">
    <location>
        <begin position="2"/>
        <end position="88"/>
    </location>
</feature>
<dbReference type="Gene3D" id="3.30.460.80">
    <property type="entry name" value="NADH:ubiquinone oxidoreductase, 30kDa subunit"/>
    <property type="match status" value="1"/>
</dbReference>
<evidence type="ECO:0000256" key="1">
    <source>
        <dbReference type="ARBA" id="ARBA00007569"/>
    </source>
</evidence>
<gene>
    <name evidence="3" type="primary">ndhJ_16</name>
    <name evidence="3" type="ORF">SDC9_159967</name>
</gene>
<keyword evidence="3" id="KW-0560">Oxidoreductase</keyword>
<comment type="similarity">
    <text evidence="1">Belongs to the complex I 30 kDa subunit family.</text>
</comment>
<dbReference type="AlphaFoldDB" id="A0A645FE23"/>
<sequence length="100" mass="12056">MDYKDSLGIVYHLYSMKYNHKIVIKVKLDRQHPVIQSVERVWKTANWHEREAYDMFGVYFEEHPDLERILCPEDWEGYPPRKDYVAPKEYRGIDATPNVP</sequence>
<evidence type="ECO:0000313" key="3">
    <source>
        <dbReference type="EMBL" id="MPN12648.1"/>
    </source>
</evidence>
<name>A0A645FE23_9ZZZZ</name>